<gene>
    <name evidence="2" type="ORF">BZK31_02395</name>
</gene>
<dbReference type="EMBL" id="MUIO01000008">
    <property type="protein sequence ID" value="ORC61643.1"/>
    <property type="molecule type" value="Genomic_DNA"/>
</dbReference>
<dbReference type="GO" id="GO:0016747">
    <property type="term" value="F:acyltransferase activity, transferring groups other than amino-acyl groups"/>
    <property type="evidence" value="ECO:0007669"/>
    <property type="project" value="InterPro"/>
</dbReference>
<proteinExistence type="predicted"/>
<evidence type="ECO:0000313" key="3">
    <source>
        <dbReference type="Proteomes" id="UP000192815"/>
    </source>
</evidence>
<organism evidence="2 3">
    <name type="scientific">Pseudomonas floridensis</name>
    <dbReference type="NCBI Taxonomy" id="1958950"/>
    <lineage>
        <taxon>Bacteria</taxon>
        <taxon>Pseudomonadati</taxon>
        <taxon>Pseudomonadota</taxon>
        <taxon>Gammaproteobacteria</taxon>
        <taxon>Pseudomonadales</taxon>
        <taxon>Pseudomonadaceae</taxon>
        <taxon>Pseudomonas</taxon>
    </lineage>
</organism>
<dbReference type="Pfam" id="PF00583">
    <property type="entry name" value="Acetyltransf_1"/>
    <property type="match status" value="1"/>
</dbReference>
<dbReference type="InterPro" id="IPR000182">
    <property type="entry name" value="GNAT_dom"/>
</dbReference>
<sequence length="148" mass="16431">MDTLRPYALNDRDSCLAIFDSNTPRFFDPSERDAFARFLLEPVGSYCVVERSGQILACGGYLVLADASVAELTWGMVKSDRHGLGIGSFLTRARLNVMKDIPGVTRAYINTSQRVQGFYESLGFTLSRLKKDGHGAGLDSVEMLLTWR</sequence>
<dbReference type="PROSITE" id="PS51186">
    <property type="entry name" value="GNAT"/>
    <property type="match status" value="1"/>
</dbReference>
<comment type="caution">
    <text evidence="2">The sequence shown here is derived from an EMBL/GenBank/DDBJ whole genome shotgun (WGS) entry which is preliminary data.</text>
</comment>
<dbReference type="STRING" id="1958950.BZK31_02395"/>
<evidence type="ECO:0000259" key="1">
    <source>
        <dbReference type="PROSITE" id="PS51186"/>
    </source>
</evidence>
<dbReference type="OrthoDB" id="2380306at2"/>
<dbReference type="Gene3D" id="3.40.630.30">
    <property type="match status" value="1"/>
</dbReference>
<dbReference type="RefSeq" id="WP_083181147.1">
    <property type="nucleotide sequence ID" value="NZ_CBCRZR010000040.1"/>
</dbReference>
<dbReference type="AlphaFoldDB" id="A0A1X0NBR2"/>
<dbReference type="SUPFAM" id="SSF55729">
    <property type="entry name" value="Acyl-CoA N-acyltransferases (Nat)"/>
    <property type="match status" value="1"/>
</dbReference>
<dbReference type="Proteomes" id="UP000192815">
    <property type="component" value="Unassembled WGS sequence"/>
</dbReference>
<protein>
    <submittedName>
        <fullName evidence="2">GNAT family N-acetyltransferase</fullName>
    </submittedName>
</protein>
<keyword evidence="3" id="KW-1185">Reference proteome</keyword>
<feature type="domain" description="N-acetyltransferase" evidence="1">
    <location>
        <begin position="2"/>
        <end position="148"/>
    </location>
</feature>
<evidence type="ECO:0000313" key="2">
    <source>
        <dbReference type="EMBL" id="ORC61643.1"/>
    </source>
</evidence>
<reference evidence="3" key="1">
    <citation type="submission" date="2017-02" db="EMBL/GenBank/DDBJ databases">
        <title>Pseudomonas floridae sp. nov., a novel pathogenic bacterial species isolated from tomato.</title>
        <authorList>
            <person name="Timilsina S."/>
            <person name="Vallad G.E."/>
            <person name="Jones J.B."/>
        </authorList>
    </citation>
    <scope>NUCLEOTIDE SEQUENCE [LARGE SCALE GENOMIC DNA]</scope>
    <source>
        <strain evidence="3">GEV388</strain>
    </source>
</reference>
<accession>A0A1X0NBR2</accession>
<name>A0A1X0NBR2_9PSED</name>
<dbReference type="InterPro" id="IPR016181">
    <property type="entry name" value="Acyl_CoA_acyltransferase"/>
</dbReference>